<evidence type="ECO:0000313" key="2">
    <source>
        <dbReference type="EMBL" id="OGD33950.1"/>
    </source>
</evidence>
<proteinExistence type="predicted"/>
<reference evidence="2 3" key="1">
    <citation type="journal article" date="2016" name="Nat. Commun.">
        <title>Thousands of microbial genomes shed light on interconnected biogeochemical processes in an aquifer system.</title>
        <authorList>
            <person name="Anantharaman K."/>
            <person name="Brown C.T."/>
            <person name="Hug L.A."/>
            <person name="Sharon I."/>
            <person name="Castelle C.J."/>
            <person name="Probst A.J."/>
            <person name="Thomas B.C."/>
            <person name="Singh A."/>
            <person name="Wilkins M.J."/>
            <person name="Karaoz U."/>
            <person name="Brodie E.L."/>
            <person name="Williams K.H."/>
            <person name="Hubbard S.S."/>
            <person name="Banfield J.F."/>
        </authorList>
    </citation>
    <scope>NUCLEOTIDE SEQUENCE [LARGE SCALE GENOMIC DNA]</scope>
</reference>
<feature type="transmembrane region" description="Helical" evidence="1">
    <location>
        <begin position="20"/>
        <end position="39"/>
    </location>
</feature>
<organism evidence="2 3">
    <name type="scientific">Candidatus Azambacteria bacterium RIFCSPLOWO2_01_FULL_46_25</name>
    <dbReference type="NCBI Taxonomy" id="1797298"/>
    <lineage>
        <taxon>Bacteria</taxon>
        <taxon>Candidatus Azamiibacteriota</taxon>
    </lineage>
</organism>
<evidence type="ECO:0000313" key="3">
    <source>
        <dbReference type="Proteomes" id="UP000176650"/>
    </source>
</evidence>
<keyword evidence="1" id="KW-1133">Transmembrane helix</keyword>
<evidence type="ECO:0008006" key="4">
    <source>
        <dbReference type="Google" id="ProtNLM"/>
    </source>
</evidence>
<dbReference type="EMBL" id="MEYS01000002">
    <property type="protein sequence ID" value="OGD33950.1"/>
    <property type="molecule type" value="Genomic_DNA"/>
</dbReference>
<keyword evidence="1" id="KW-0472">Membrane</keyword>
<keyword evidence="1" id="KW-0812">Transmembrane</keyword>
<name>A0A1F5BTP1_9BACT</name>
<dbReference type="Pfam" id="PF14325">
    <property type="entry name" value="DUF4383"/>
    <property type="match status" value="1"/>
</dbReference>
<comment type="caution">
    <text evidence="2">The sequence shown here is derived from an EMBL/GenBank/DDBJ whole genome shotgun (WGS) entry which is preliminary data.</text>
</comment>
<gene>
    <name evidence="2" type="ORF">A2988_00455</name>
</gene>
<dbReference type="AlphaFoldDB" id="A0A1F5BTP1"/>
<feature type="transmembrane region" description="Helical" evidence="1">
    <location>
        <begin position="80"/>
        <end position="99"/>
    </location>
</feature>
<protein>
    <recommendedName>
        <fullName evidence="4">DUF4383 domain-containing protein</fullName>
    </recommendedName>
</protein>
<evidence type="ECO:0000256" key="1">
    <source>
        <dbReference type="SAM" id="Phobius"/>
    </source>
</evidence>
<sequence length="104" mass="11728">MLIVFSLLSDYFRFGFRPETMHKIFHVGLGVIVLGYGWMGERWWKIFPLANGSFFTFVAIFGCLFPDFGGLDAFNKADTILHSIVGITGLAVGFLDRVVSREKT</sequence>
<dbReference type="Proteomes" id="UP000176650">
    <property type="component" value="Unassembled WGS sequence"/>
</dbReference>
<accession>A0A1F5BTP1</accession>
<dbReference type="STRING" id="1797298.A2988_00455"/>
<feature type="transmembrane region" description="Helical" evidence="1">
    <location>
        <begin position="46"/>
        <end position="68"/>
    </location>
</feature>